<dbReference type="EMBL" id="JAOWKX010000005">
    <property type="protein sequence ID" value="MCV2885284.1"/>
    <property type="molecule type" value="Genomic_DNA"/>
</dbReference>
<sequence>MKYYSSLPFTALMAISIIGLLVTFDLVPSGQTILEKLNESFQSYFYLIIFIIILLESIVYVGFYFPGQFFAVSLVVLNQPTFNDILLLTACMVSAATIGSAINYTLGRQFSDDKQSGEGRPSIKALLLAMIHMNSLAFFMFSQGSAKNRFSVVLLAGVLNLPYYLALIWLTSTFSHSIMEIAESTWLVFTLVAAWLVIALFLDWRKGRFTWNSVN</sequence>
<feature type="transmembrane region" description="Helical" evidence="1">
    <location>
        <begin position="184"/>
        <end position="202"/>
    </location>
</feature>
<feature type="transmembrane region" description="Helical" evidence="1">
    <location>
        <begin position="6"/>
        <end position="24"/>
    </location>
</feature>
<accession>A0ABT3A9C4</accession>
<evidence type="ECO:0000313" key="2">
    <source>
        <dbReference type="EMBL" id="MCV2885284.1"/>
    </source>
</evidence>
<comment type="caution">
    <text evidence="2">The sequence shown here is derived from an EMBL/GenBank/DDBJ whole genome shotgun (WGS) entry which is preliminary data.</text>
</comment>
<dbReference type="RefSeq" id="WP_263712567.1">
    <property type="nucleotide sequence ID" value="NZ_JAOWKX010000005.1"/>
</dbReference>
<feature type="transmembrane region" description="Helical" evidence="1">
    <location>
        <begin position="125"/>
        <end position="144"/>
    </location>
</feature>
<proteinExistence type="predicted"/>
<keyword evidence="1" id="KW-0472">Membrane</keyword>
<keyword evidence="3" id="KW-1185">Reference proteome</keyword>
<keyword evidence="1" id="KW-1133">Transmembrane helix</keyword>
<evidence type="ECO:0000313" key="3">
    <source>
        <dbReference type="Proteomes" id="UP001652504"/>
    </source>
</evidence>
<protein>
    <recommendedName>
        <fullName evidence="4">Membrane-associated protein</fullName>
    </recommendedName>
</protein>
<dbReference type="Proteomes" id="UP001652504">
    <property type="component" value="Unassembled WGS sequence"/>
</dbReference>
<feature type="transmembrane region" description="Helical" evidence="1">
    <location>
        <begin position="150"/>
        <end position="172"/>
    </location>
</feature>
<gene>
    <name evidence="2" type="ORF">OE749_11330</name>
</gene>
<feature type="transmembrane region" description="Helical" evidence="1">
    <location>
        <begin position="44"/>
        <end position="65"/>
    </location>
</feature>
<name>A0ABT3A9C4_9ALTE</name>
<keyword evidence="1" id="KW-0812">Transmembrane</keyword>
<evidence type="ECO:0008006" key="4">
    <source>
        <dbReference type="Google" id="ProtNLM"/>
    </source>
</evidence>
<organism evidence="2 3">
    <name type="scientific">Fluctibacter corallii</name>
    <dbReference type="NCBI Taxonomy" id="2984329"/>
    <lineage>
        <taxon>Bacteria</taxon>
        <taxon>Pseudomonadati</taxon>
        <taxon>Pseudomonadota</taxon>
        <taxon>Gammaproteobacteria</taxon>
        <taxon>Alteromonadales</taxon>
        <taxon>Alteromonadaceae</taxon>
        <taxon>Fluctibacter</taxon>
    </lineage>
</organism>
<reference evidence="2 3" key="1">
    <citation type="submission" date="2022-10" db="EMBL/GenBank/DDBJ databases">
        <title>Aestuariibacter sp. AA17 isolated from Montipora capitata coral fragment.</title>
        <authorList>
            <person name="Emsley S.A."/>
            <person name="Pfannmuller K.M."/>
            <person name="Loughran R.M."/>
            <person name="Shlafstein M."/>
            <person name="Papke E."/>
            <person name="Saw J.H."/>
            <person name="Ushijima B."/>
            <person name="Videau P."/>
        </authorList>
    </citation>
    <scope>NUCLEOTIDE SEQUENCE [LARGE SCALE GENOMIC DNA]</scope>
    <source>
        <strain evidence="2 3">AA17</strain>
    </source>
</reference>
<evidence type="ECO:0000256" key="1">
    <source>
        <dbReference type="SAM" id="Phobius"/>
    </source>
</evidence>
<feature type="transmembrane region" description="Helical" evidence="1">
    <location>
        <begin position="85"/>
        <end position="104"/>
    </location>
</feature>